<evidence type="ECO:0000313" key="4">
    <source>
        <dbReference type="Proteomes" id="UP000033048"/>
    </source>
</evidence>
<dbReference type="NCBIfam" id="NF010654">
    <property type="entry name" value="PRK14053.1"/>
    <property type="match status" value="1"/>
</dbReference>
<evidence type="ECO:0000256" key="1">
    <source>
        <dbReference type="ARBA" id="ARBA00022603"/>
    </source>
</evidence>
<gene>
    <name evidence="3" type="ORF">MCMEM_0396</name>
</gene>
<dbReference type="GO" id="GO:0008168">
    <property type="term" value="F:methyltransferase activity"/>
    <property type="evidence" value="ECO:0007669"/>
    <property type="project" value="UniProtKB-KW"/>
</dbReference>
<dbReference type="PIRSF" id="PIRSF009452">
    <property type="entry name" value="MtrA_MtxA"/>
    <property type="match status" value="1"/>
</dbReference>
<proteinExistence type="predicted"/>
<dbReference type="EC" id="2.1.1.86" evidence="3"/>
<protein>
    <submittedName>
        <fullName evidence="3">N5-methyltetrahydromethanopterin:coenzyme M methyltransferase subunit A</fullName>
        <ecNumber evidence="3">2.1.1.86</ecNumber>
    </submittedName>
</protein>
<name>A0A0E3WZ61_METMT</name>
<keyword evidence="2 3" id="KW-0808">Transferase</keyword>
<dbReference type="GO" id="GO:0032259">
    <property type="term" value="P:methylation"/>
    <property type="evidence" value="ECO:0007669"/>
    <property type="project" value="UniProtKB-KW"/>
</dbReference>
<dbReference type="NCBIfam" id="NF002126">
    <property type="entry name" value="PRK00964.1-4"/>
    <property type="match status" value="1"/>
</dbReference>
<dbReference type="Pfam" id="PF04208">
    <property type="entry name" value="MtrA"/>
    <property type="match status" value="1"/>
</dbReference>
<keyword evidence="1 3" id="KW-0489">Methyltransferase</keyword>
<dbReference type="InterPro" id="IPR030688">
    <property type="entry name" value="MeTrfase_MtrA/MtxA"/>
</dbReference>
<organism evidence="3 4">
    <name type="scientific">Methanococcoides methylutens MM1</name>
    <dbReference type="NCBI Taxonomy" id="1434104"/>
    <lineage>
        <taxon>Archaea</taxon>
        <taxon>Methanobacteriati</taxon>
        <taxon>Methanobacteriota</taxon>
        <taxon>Stenosarchaea group</taxon>
        <taxon>Methanomicrobia</taxon>
        <taxon>Methanosarcinales</taxon>
        <taxon>Methanosarcinaceae</taxon>
        <taxon>Methanococcoides</taxon>
    </lineage>
</organism>
<dbReference type="GeneID" id="24892878"/>
<sequence>MYELWGVDIETVACGWPVVKGDCSAGNSDSCIAVITLASSLEPYDEAAMWGTCKTENLGAEKIIINTVSNSNIRYLLICGSESRGHLAGKTLVALHKNGIDEDGRIIGSDGAIPFIENVSRDVIERFQKQVSLIERIGLVDIDEIRRIVDEYKGKEGPYCEAAFVVESARKKSRPVMDITSGDIMVSGDVMLDSASGIVCEVDSE</sequence>
<dbReference type="KEGG" id="mmet:MCMEM_0396"/>
<dbReference type="RefSeq" id="WP_269429695.1">
    <property type="nucleotide sequence ID" value="NZ_CP009518.1"/>
</dbReference>
<evidence type="ECO:0000256" key="2">
    <source>
        <dbReference type="ARBA" id="ARBA00022679"/>
    </source>
</evidence>
<dbReference type="STRING" id="1434104.MCMEM_0396"/>
<dbReference type="AlphaFoldDB" id="A0A0E3WZ61"/>
<dbReference type="Proteomes" id="UP000033048">
    <property type="component" value="Chromosome"/>
</dbReference>
<accession>A0A0E3WZ61</accession>
<keyword evidence="4" id="KW-1185">Reference proteome</keyword>
<dbReference type="EMBL" id="CP009518">
    <property type="protein sequence ID" value="AKB84449.1"/>
    <property type="molecule type" value="Genomic_DNA"/>
</dbReference>
<reference evidence="3 4" key="1">
    <citation type="submission" date="2014-07" db="EMBL/GenBank/DDBJ databases">
        <title>Methanogenic archaea and the global carbon cycle.</title>
        <authorList>
            <person name="Henriksen J.R."/>
            <person name="Luke J."/>
            <person name="Reinhart S."/>
            <person name="Benedict M.N."/>
            <person name="Youngblut N.D."/>
            <person name="Metcalf M.E."/>
            <person name="Whitaker R.J."/>
            <person name="Metcalf W.W."/>
        </authorList>
    </citation>
    <scope>NUCLEOTIDE SEQUENCE [LARGE SCALE GENOMIC DNA]</scope>
    <source>
        <strain evidence="3 4">MM1</strain>
    </source>
</reference>
<dbReference type="HOGENOM" id="CLU_100863_0_0_2"/>
<evidence type="ECO:0000313" key="3">
    <source>
        <dbReference type="EMBL" id="AKB84449.1"/>
    </source>
</evidence>